<evidence type="ECO:0008006" key="4">
    <source>
        <dbReference type="Google" id="ProtNLM"/>
    </source>
</evidence>
<proteinExistence type="predicted"/>
<keyword evidence="1" id="KW-0812">Transmembrane</keyword>
<reference evidence="3" key="1">
    <citation type="journal article" date="2019" name="Int. J. Syst. Evol. Microbiol.">
        <title>The Global Catalogue of Microorganisms (GCM) 10K type strain sequencing project: providing services to taxonomists for standard genome sequencing and annotation.</title>
        <authorList>
            <consortium name="The Broad Institute Genomics Platform"/>
            <consortium name="The Broad Institute Genome Sequencing Center for Infectious Disease"/>
            <person name="Wu L."/>
            <person name="Ma J."/>
        </authorList>
    </citation>
    <scope>NUCLEOTIDE SEQUENCE [LARGE SCALE GENOMIC DNA]</scope>
    <source>
        <strain evidence="3">CGMCC 4.7357</strain>
    </source>
</reference>
<dbReference type="Proteomes" id="UP001595997">
    <property type="component" value="Unassembled WGS sequence"/>
</dbReference>
<feature type="transmembrane region" description="Helical" evidence="1">
    <location>
        <begin position="26"/>
        <end position="45"/>
    </location>
</feature>
<sequence length="189" mass="20859">MTGLVYLATKGWAKVTGDNAKAANKAALWLGIVTSVIAVLAFFGIKDFDSLQKAVEAEDSTALRDPCEALSSDYVQRLGKGLRLRHFHEGRSFSKDAPNNGESWECVWLSAENEIRLFISYDQESYYTEEGNRALDGIPNGRIGEQSSRYIGVCFAGWPTSFGEALVYYSGTCSETEVIAKDAYKNLSR</sequence>
<organism evidence="2 3">
    <name type="scientific">Streptomyces ovatisporus</name>
    <dbReference type="NCBI Taxonomy" id="1128682"/>
    <lineage>
        <taxon>Bacteria</taxon>
        <taxon>Bacillati</taxon>
        <taxon>Actinomycetota</taxon>
        <taxon>Actinomycetes</taxon>
        <taxon>Kitasatosporales</taxon>
        <taxon>Streptomycetaceae</taxon>
        <taxon>Streptomyces</taxon>
    </lineage>
</organism>
<dbReference type="EMBL" id="JBHSFH010000026">
    <property type="protein sequence ID" value="MFC4497886.1"/>
    <property type="molecule type" value="Genomic_DNA"/>
</dbReference>
<accession>A0ABV9AGE5</accession>
<gene>
    <name evidence="2" type="ORF">ACFPA8_27535</name>
</gene>
<comment type="caution">
    <text evidence="2">The sequence shown here is derived from an EMBL/GenBank/DDBJ whole genome shotgun (WGS) entry which is preliminary data.</text>
</comment>
<keyword evidence="1" id="KW-1133">Transmembrane helix</keyword>
<dbReference type="RefSeq" id="WP_386452916.1">
    <property type="nucleotide sequence ID" value="NZ_JBHSFH010000026.1"/>
</dbReference>
<keyword evidence="3" id="KW-1185">Reference proteome</keyword>
<evidence type="ECO:0000313" key="2">
    <source>
        <dbReference type="EMBL" id="MFC4497886.1"/>
    </source>
</evidence>
<evidence type="ECO:0000313" key="3">
    <source>
        <dbReference type="Proteomes" id="UP001595997"/>
    </source>
</evidence>
<evidence type="ECO:0000256" key="1">
    <source>
        <dbReference type="SAM" id="Phobius"/>
    </source>
</evidence>
<protein>
    <recommendedName>
        <fullName evidence="4">Secreted protein</fullName>
    </recommendedName>
</protein>
<keyword evidence="1" id="KW-0472">Membrane</keyword>
<name>A0ABV9AGE5_9ACTN</name>